<dbReference type="InterPro" id="IPR012772">
    <property type="entry name" value="Ectoine_EctA"/>
</dbReference>
<proteinExistence type="inferred from homology"/>
<dbReference type="NCBIfam" id="TIGR02406">
    <property type="entry name" value="ectoine_EctA"/>
    <property type="match status" value="1"/>
</dbReference>
<name>A0ABS5ZJ12_9GAMM</name>
<evidence type="ECO:0000256" key="2">
    <source>
        <dbReference type="ARBA" id="ARBA00010712"/>
    </source>
</evidence>
<comment type="similarity">
    <text evidence="2 8">Belongs to the acetyltransferase family. EctA subfamily.</text>
</comment>
<reference evidence="10 11" key="1">
    <citation type="submission" date="2021-04" db="EMBL/GenBank/DDBJ databases">
        <authorList>
            <person name="Pira H."/>
            <person name="Risdian C."/>
            <person name="Wink J."/>
        </authorList>
    </citation>
    <scope>NUCLEOTIDE SEQUENCE [LARGE SCALE GENOMIC DNA]</scope>
    <source>
        <strain evidence="10 11">WH53</strain>
    </source>
</reference>
<evidence type="ECO:0000256" key="3">
    <source>
        <dbReference type="ARBA" id="ARBA00012355"/>
    </source>
</evidence>
<protein>
    <recommendedName>
        <fullName evidence="4 8">L-2,4-diaminobutyric acid acetyltransferase</fullName>
        <shortName evidence="8">DABA acetyltransferase</shortName>
        <ecNumber evidence="3 8">2.3.1.178</ecNumber>
    </recommendedName>
</protein>
<comment type="catalytic activity">
    <reaction evidence="7 8">
        <text>L-2,4-diaminobutanoate + acetyl-CoA = (2S)-4-acetamido-2-aminobutanoate + CoA + H(+)</text>
        <dbReference type="Rhea" id="RHEA:16901"/>
        <dbReference type="ChEBI" id="CHEBI:15378"/>
        <dbReference type="ChEBI" id="CHEBI:57287"/>
        <dbReference type="ChEBI" id="CHEBI:57288"/>
        <dbReference type="ChEBI" id="CHEBI:58761"/>
        <dbReference type="ChEBI" id="CHEBI:58929"/>
        <dbReference type="EC" id="2.3.1.178"/>
    </reaction>
</comment>
<dbReference type="PROSITE" id="PS51186">
    <property type="entry name" value="GNAT"/>
    <property type="match status" value="1"/>
</dbReference>
<evidence type="ECO:0000256" key="7">
    <source>
        <dbReference type="ARBA" id="ARBA00048924"/>
    </source>
</evidence>
<accession>A0ABS5ZJ12</accession>
<dbReference type="GO" id="GO:0033816">
    <property type="term" value="F:diaminobutyrate acetyltransferase activity"/>
    <property type="evidence" value="ECO:0007669"/>
    <property type="project" value="UniProtKB-EC"/>
</dbReference>
<comment type="caution">
    <text evidence="10">The sequence shown here is derived from an EMBL/GenBank/DDBJ whole genome shotgun (WGS) entry which is preliminary data.</text>
</comment>
<keyword evidence="5 8" id="KW-0808">Transferase</keyword>
<organism evidence="10 11">
    <name type="scientific">Zooshikella harenae</name>
    <dbReference type="NCBI Taxonomy" id="2827238"/>
    <lineage>
        <taxon>Bacteria</taxon>
        <taxon>Pseudomonadati</taxon>
        <taxon>Pseudomonadota</taxon>
        <taxon>Gammaproteobacteria</taxon>
        <taxon>Oceanospirillales</taxon>
        <taxon>Zooshikellaceae</taxon>
        <taxon>Zooshikella</taxon>
    </lineage>
</organism>
<feature type="domain" description="N-acetyltransferase" evidence="9">
    <location>
        <begin position="9"/>
        <end position="171"/>
    </location>
</feature>
<gene>
    <name evidence="8 10" type="primary">ectA</name>
    <name evidence="10" type="ORF">KCG35_22755</name>
</gene>
<evidence type="ECO:0000256" key="1">
    <source>
        <dbReference type="ARBA" id="ARBA00004978"/>
    </source>
</evidence>
<comment type="function">
    <text evidence="8">Catalyzes the acetylation of L-2,4-diaminobutyrate (DABA) to gamma-N-acetyl-alpha,gamma-diaminobutyric acid (ADABA) with acetyl coenzyme A.</text>
</comment>
<evidence type="ECO:0000259" key="9">
    <source>
        <dbReference type="PROSITE" id="PS51186"/>
    </source>
</evidence>
<evidence type="ECO:0000313" key="10">
    <source>
        <dbReference type="EMBL" id="MBU2713878.1"/>
    </source>
</evidence>
<dbReference type="RefSeq" id="WP_215822156.1">
    <property type="nucleotide sequence ID" value="NZ_JAGSOY010000114.1"/>
</dbReference>
<evidence type="ECO:0000256" key="6">
    <source>
        <dbReference type="ARBA" id="ARBA00023315"/>
    </source>
</evidence>
<sequence length="171" mass="19215">MYEYDADNVKLRLPRSSDGFAVFELIGLCPPLDVNSTYCNLLQCTHFSRTSVVAELRGNIVGFISGYVVPDRPDCLFVWQVAVDKQARGVGLALRMLKSILARTRNSQIQTLETTITATNRASWALFERLAQELKAPFSKSDFFDSEKHFAGNHESELLMQIGPFNAHLEV</sequence>
<dbReference type="InterPro" id="IPR000182">
    <property type="entry name" value="GNAT_dom"/>
</dbReference>
<evidence type="ECO:0000313" key="11">
    <source>
        <dbReference type="Proteomes" id="UP000690515"/>
    </source>
</evidence>
<keyword evidence="11" id="KW-1185">Reference proteome</keyword>
<dbReference type="Pfam" id="PF00583">
    <property type="entry name" value="Acetyltransf_1"/>
    <property type="match status" value="1"/>
</dbReference>
<evidence type="ECO:0000256" key="4">
    <source>
        <dbReference type="ARBA" id="ARBA00017935"/>
    </source>
</evidence>
<keyword evidence="6 8" id="KW-0012">Acyltransferase</keyword>
<dbReference type="InterPro" id="IPR016181">
    <property type="entry name" value="Acyl_CoA_acyltransferase"/>
</dbReference>
<evidence type="ECO:0000256" key="8">
    <source>
        <dbReference type="RuleBase" id="RU365045"/>
    </source>
</evidence>
<comment type="pathway">
    <text evidence="1 8">Amine and polyamine biosynthesis; ectoine biosynthesis; L-ectoine from L-aspartate 4-semialdehyde: step 2/3.</text>
</comment>
<dbReference type="Gene3D" id="3.40.630.30">
    <property type="match status" value="1"/>
</dbReference>
<dbReference type="EMBL" id="JAGSOY010000114">
    <property type="protein sequence ID" value="MBU2713878.1"/>
    <property type="molecule type" value="Genomic_DNA"/>
</dbReference>
<evidence type="ECO:0000256" key="5">
    <source>
        <dbReference type="ARBA" id="ARBA00022679"/>
    </source>
</evidence>
<dbReference type="EC" id="2.3.1.178" evidence="3 8"/>
<dbReference type="SUPFAM" id="SSF55729">
    <property type="entry name" value="Acyl-CoA N-acyltransferases (Nat)"/>
    <property type="match status" value="1"/>
</dbReference>
<dbReference type="Proteomes" id="UP000690515">
    <property type="component" value="Unassembled WGS sequence"/>
</dbReference>
<dbReference type="CDD" id="cd04301">
    <property type="entry name" value="NAT_SF"/>
    <property type="match status" value="1"/>
</dbReference>